<comment type="caution">
    <text evidence="2">The sequence shown here is derived from an EMBL/GenBank/DDBJ whole genome shotgun (WGS) entry which is preliminary data.</text>
</comment>
<sequence length="146" mass="17105">MSEERQHGPVVLMQRDDGTLQLRDNLTRLWCACGAPAVYHIKEDEGTIHEFHCVRCFRSHSTFHLLKIWPEHYRAVTHLDPNQRKTVEIRKADRGFEVGDLLQLREWDPETESYTGQQTFRRVTHILSGEPWVPNGYVALSIREVL</sequence>
<evidence type="ECO:0000313" key="3">
    <source>
        <dbReference type="Proteomes" id="UP001597343"/>
    </source>
</evidence>
<dbReference type="RefSeq" id="WP_386049785.1">
    <property type="nucleotide sequence ID" value="NZ_JBHUIO010000025.1"/>
</dbReference>
<reference evidence="3" key="1">
    <citation type="journal article" date="2019" name="Int. J. Syst. Evol. Microbiol.">
        <title>The Global Catalogue of Microorganisms (GCM) 10K type strain sequencing project: providing services to taxonomists for standard genome sequencing and annotation.</title>
        <authorList>
            <consortium name="The Broad Institute Genomics Platform"/>
            <consortium name="The Broad Institute Genome Sequencing Center for Infectious Disease"/>
            <person name="Wu L."/>
            <person name="Ma J."/>
        </authorList>
    </citation>
    <scope>NUCLEOTIDE SEQUENCE [LARGE SCALE GENOMIC DNA]</scope>
    <source>
        <strain evidence="3">CGMCC 1.13574</strain>
    </source>
</reference>
<dbReference type="EMBL" id="JBHUIO010000025">
    <property type="protein sequence ID" value="MFD2172400.1"/>
    <property type="molecule type" value="Genomic_DNA"/>
</dbReference>
<name>A0ABW5A4I2_9BACL</name>
<protein>
    <submittedName>
        <fullName evidence="2">DUF3850 domain-containing protein</fullName>
    </submittedName>
</protein>
<gene>
    <name evidence="2" type="ORF">ACFSOY_20870</name>
</gene>
<evidence type="ECO:0000313" key="2">
    <source>
        <dbReference type="EMBL" id="MFD2172400.1"/>
    </source>
</evidence>
<proteinExistence type="predicted"/>
<dbReference type="InterPro" id="IPR039440">
    <property type="entry name" value="DUF3850"/>
</dbReference>
<dbReference type="Proteomes" id="UP001597343">
    <property type="component" value="Unassembled WGS sequence"/>
</dbReference>
<keyword evidence="3" id="KW-1185">Reference proteome</keyword>
<feature type="domain" description="DUF3850" evidence="1">
    <location>
        <begin position="64"/>
        <end position="142"/>
    </location>
</feature>
<dbReference type="Pfam" id="PF12961">
    <property type="entry name" value="DUF3850"/>
    <property type="match status" value="1"/>
</dbReference>
<evidence type="ECO:0000259" key="1">
    <source>
        <dbReference type="Pfam" id="PF12961"/>
    </source>
</evidence>
<dbReference type="Gene3D" id="2.30.130.30">
    <property type="entry name" value="Hypothetical protein"/>
    <property type="match status" value="1"/>
</dbReference>
<accession>A0ABW5A4I2</accession>
<organism evidence="2 3">
    <name type="scientific">Tumebacillus lipolyticus</name>
    <dbReference type="NCBI Taxonomy" id="1280370"/>
    <lineage>
        <taxon>Bacteria</taxon>
        <taxon>Bacillati</taxon>
        <taxon>Bacillota</taxon>
        <taxon>Bacilli</taxon>
        <taxon>Bacillales</taxon>
        <taxon>Alicyclobacillaceae</taxon>
        <taxon>Tumebacillus</taxon>
    </lineage>
</organism>